<evidence type="ECO:0000256" key="1">
    <source>
        <dbReference type="PIRSR" id="PIRSR605502-1"/>
    </source>
</evidence>
<sequence>AHAEFRSYAVLRQNPVAGLVGGGIWDIEARKWTDDTSMALCLAASLIA</sequence>
<feature type="binding site" evidence="1">
    <location>
        <position position="33"/>
    </location>
    <ligand>
        <name>Mg(2+)</name>
        <dbReference type="ChEBI" id="CHEBI:18420"/>
        <label>1</label>
    </ligand>
</feature>
<evidence type="ECO:0000313" key="3">
    <source>
        <dbReference type="EMBL" id="CAF4629903.1"/>
    </source>
</evidence>
<protein>
    <submittedName>
        <fullName evidence="2">Uncharacterized protein</fullName>
    </submittedName>
</protein>
<accession>A0A816FWT7</accession>
<organism evidence="2 4">
    <name type="scientific">Didymodactylos carnosus</name>
    <dbReference type="NCBI Taxonomy" id="1234261"/>
    <lineage>
        <taxon>Eukaryota</taxon>
        <taxon>Metazoa</taxon>
        <taxon>Spiralia</taxon>
        <taxon>Gnathifera</taxon>
        <taxon>Rotifera</taxon>
        <taxon>Eurotatoria</taxon>
        <taxon>Bdelloidea</taxon>
        <taxon>Philodinida</taxon>
        <taxon>Philodinidae</taxon>
        <taxon>Didymodactylos</taxon>
    </lineage>
</organism>
<comment type="cofactor">
    <cofactor evidence="1">
        <name>Mg(2+)</name>
        <dbReference type="ChEBI" id="CHEBI:18420"/>
    </cofactor>
    <text evidence="1">Binds 2 magnesium ions per subunit.</text>
</comment>
<dbReference type="EMBL" id="CAJOBC010136275">
    <property type="protein sequence ID" value="CAF4629903.1"/>
    <property type="molecule type" value="Genomic_DNA"/>
</dbReference>
<dbReference type="InterPro" id="IPR005502">
    <property type="entry name" value="Ribosyl_crysJ1"/>
</dbReference>
<dbReference type="GO" id="GO:0046872">
    <property type="term" value="F:metal ion binding"/>
    <property type="evidence" value="ECO:0007669"/>
    <property type="project" value="UniProtKB-KW"/>
</dbReference>
<keyword evidence="1" id="KW-0479">Metal-binding</keyword>
<dbReference type="SUPFAM" id="SSF101478">
    <property type="entry name" value="ADP-ribosylglycohydrolase"/>
    <property type="match status" value="1"/>
</dbReference>
<dbReference type="Proteomes" id="UP000663829">
    <property type="component" value="Unassembled WGS sequence"/>
</dbReference>
<dbReference type="InterPro" id="IPR036705">
    <property type="entry name" value="Ribosyl_crysJ1_sf"/>
</dbReference>
<evidence type="ECO:0000313" key="4">
    <source>
        <dbReference type="Proteomes" id="UP000663829"/>
    </source>
</evidence>
<feature type="non-terminal residue" evidence="2">
    <location>
        <position position="1"/>
    </location>
</feature>
<reference evidence="2" key="1">
    <citation type="submission" date="2021-02" db="EMBL/GenBank/DDBJ databases">
        <authorList>
            <person name="Nowell W R."/>
        </authorList>
    </citation>
    <scope>NUCLEOTIDE SEQUENCE</scope>
</reference>
<proteinExistence type="predicted"/>
<dbReference type="AlphaFoldDB" id="A0A816FWT7"/>
<dbReference type="Gene3D" id="1.10.4080.10">
    <property type="entry name" value="ADP-ribosylation/Crystallin J1"/>
    <property type="match status" value="1"/>
</dbReference>
<feature type="binding site" evidence="1">
    <location>
        <position position="34"/>
    </location>
    <ligand>
        <name>Mg(2+)</name>
        <dbReference type="ChEBI" id="CHEBI:18420"/>
        <label>1</label>
    </ligand>
</feature>
<keyword evidence="4" id="KW-1185">Reference proteome</keyword>
<gene>
    <name evidence="2" type="ORF">GPM918_LOCUS46191</name>
    <name evidence="3" type="ORF">SRO942_LOCUS49819</name>
</gene>
<dbReference type="EMBL" id="CAJNOQ010058999">
    <property type="protein sequence ID" value="CAF1667172.1"/>
    <property type="molecule type" value="Genomic_DNA"/>
</dbReference>
<comment type="caution">
    <text evidence="2">The sequence shown here is derived from an EMBL/GenBank/DDBJ whole genome shotgun (WGS) entry which is preliminary data.</text>
</comment>
<dbReference type="Proteomes" id="UP000681722">
    <property type="component" value="Unassembled WGS sequence"/>
</dbReference>
<name>A0A816FWT7_9BILA</name>
<dbReference type="OrthoDB" id="410104at2759"/>
<feature type="binding site" evidence="1">
    <location>
        <position position="35"/>
    </location>
    <ligand>
        <name>Mg(2+)</name>
        <dbReference type="ChEBI" id="CHEBI:18420"/>
        <label>1</label>
    </ligand>
</feature>
<keyword evidence="1" id="KW-0460">Magnesium</keyword>
<dbReference type="Pfam" id="PF03747">
    <property type="entry name" value="ADP_ribosyl_GH"/>
    <property type="match status" value="1"/>
</dbReference>
<evidence type="ECO:0000313" key="2">
    <source>
        <dbReference type="EMBL" id="CAF1667172.1"/>
    </source>
</evidence>